<keyword evidence="1" id="KW-0175">Coiled coil</keyword>
<dbReference type="PANTHER" id="PTHR33408:SF2">
    <property type="entry name" value="TRANSPOSASE DDE DOMAIN-CONTAINING PROTEIN"/>
    <property type="match status" value="1"/>
</dbReference>
<protein>
    <submittedName>
        <fullName evidence="4">Transposase</fullName>
    </submittedName>
</protein>
<evidence type="ECO:0000259" key="2">
    <source>
        <dbReference type="Pfam" id="PF05598"/>
    </source>
</evidence>
<feature type="domain" description="Transposase DDE" evidence="3">
    <location>
        <begin position="395"/>
        <end position="508"/>
    </location>
</feature>
<sequence>MSLHVGSKGQTGSLLPGASSAACDPGCVKTAGCCYDSPVILLGESMRRFVEEADRGQRTLLPECLDDFIDESNPVRVIDVFVDALGLAEMGFEGAEPAATGRPSYHPSVLLKLYIYGYLNRVQSSRRLEREAGRNIEVMWLLGRLAPDHKTIADFRKDNGLALRKVCARFVELCREMGLLATASVAIDGSKFKAVNNRDRNFTRAKVERRRAQLEESVARYLSQLDTADRQEPSEALAAKVTRLTEKLTKLKEEMGKLAASEKQMFASPDQQISLTDPDSRSMATSGRGSGVVGYNVQVAVDTDHHLIIAHEVTNSGSDRAQLANMARQAKVVLKTETLEAVADRGYFSSPEILACHEVGITVTLPKPMTSGAKSDGRFGKQDFVYLREEDAYRCPAGERLPYRYTNEEADKMLRRYWTNACKNCSIKAQCTPGSERRITRWEHEDLLDAVQQRLDANPLAMRLRRETVEHPFGTMKARMGATHFLTKSLPKVAAEMALSVLAYNLTRAMNILGIRPLIAAIVA</sequence>
<name>A0ABV2RSN1_BRAJP</name>
<reference evidence="4 5" key="1">
    <citation type="submission" date="2024-06" db="EMBL/GenBank/DDBJ databases">
        <title>Genomic Encyclopedia of Type Strains, Phase V (KMG-V): Genome sequencing to study the core and pangenomes of soil and plant-associated prokaryotes.</title>
        <authorList>
            <person name="Whitman W."/>
        </authorList>
    </citation>
    <scope>NUCLEOTIDE SEQUENCE [LARGE SCALE GENOMIC DNA]</scope>
    <source>
        <strain evidence="4 5">USDA 160</strain>
    </source>
</reference>
<dbReference type="NCBIfam" id="NF033551">
    <property type="entry name" value="transpos_IS1182"/>
    <property type="match status" value="1"/>
</dbReference>
<proteinExistence type="predicted"/>
<dbReference type="InterPro" id="IPR025668">
    <property type="entry name" value="Tnp_DDE_dom"/>
</dbReference>
<dbReference type="InterPro" id="IPR047629">
    <property type="entry name" value="IS1182_transpos"/>
</dbReference>
<dbReference type="Pfam" id="PF05598">
    <property type="entry name" value="DUF772"/>
    <property type="match status" value="1"/>
</dbReference>
<comment type="caution">
    <text evidence="4">The sequence shown here is derived from an EMBL/GenBank/DDBJ whole genome shotgun (WGS) entry which is preliminary data.</text>
</comment>
<organism evidence="4 5">
    <name type="scientific">Bradyrhizobium japonicum</name>
    <dbReference type="NCBI Taxonomy" id="375"/>
    <lineage>
        <taxon>Bacteria</taxon>
        <taxon>Pseudomonadati</taxon>
        <taxon>Pseudomonadota</taxon>
        <taxon>Alphaproteobacteria</taxon>
        <taxon>Hyphomicrobiales</taxon>
        <taxon>Nitrobacteraceae</taxon>
        <taxon>Bradyrhizobium</taxon>
    </lineage>
</organism>
<gene>
    <name evidence="4" type="ORF">ABIF63_003458</name>
</gene>
<feature type="domain" description="Transposase InsH N-terminal" evidence="2">
    <location>
        <begin position="64"/>
        <end position="157"/>
    </location>
</feature>
<keyword evidence="5" id="KW-1185">Reference proteome</keyword>
<evidence type="ECO:0000313" key="4">
    <source>
        <dbReference type="EMBL" id="MET4719352.1"/>
    </source>
</evidence>
<dbReference type="EMBL" id="JBEPTQ010000002">
    <property type="protein sequence ID" value="MET4719352.1"/>
    <property type="molecule type" value="Genomic_DNA"/>
</dbReference>
<accession>A0ABV2RSN1</accession>
<dbReference type="Pfam" id="PF13751">
    <property type="entry name" value="DDE_Tnp_1_6"/>
    <property type="match status" value="1"/>
</dbReference>
<dbReference type="InterPro" id="IPR008490">
    <property type="entry name" value="Transposase_InsH_N"/>
</dbReference>
<evidence type="ECO:0000313" key="5">
    <source>
        <dbReference type="Proteomes" id="UP001549291"/>
    </source>
</evidence>
<dbReference type="Proteomes" id="UP001549291">
    <property type="component" value="Unassembled WGS sequence"/>
</dbReference>
<evidence type="ECO:0000259" key="3">
    <source>
        <dbReference type="Pfam" id="PF13751"/>
    </source>
</evidence>
<dbReference type="PANTHER" id="PTHR33408">
    <property type="entry name" value="TRANSPOSASE"/>
    <property type="match status" value="1"/>
</dbReference>
<feature type="coiled-coil region" evidence="1">
    <location>
        <begin position="204"/>
        <end position="261"/>
    </location>
</feature>
<evidence type="ECO:0000256" key="1">
    <source>
        <dbReference type="SAM" id="Coils"/>
    </source>
</evidence>